<proteinExistence type="predicted"/>
<protein>
    <submittedName>
        <fullName evidence="2">Uncharacterized protein</fullName>
    </submittedName>
</protein>
<keyword evidence="1" id="KW-1133">Transmembrane helix</keyword>
<keyword evidence="1" id="KW-0812">Transmembrane</keyword>
<dbReference type="EMBL" id="JBBPBN010000005">
    <property type="protein sequence ID" value="KAK9039082.1"/>
    <property type="molecule type" value="Genomic_DNA"/>
</dbReference>
<name>A0ABR2TPF8_9ROSI</name>
<sequence>MIFSFVSAGYYIPDIVMAAIVGIATGWSVGPIISICGNWLARSSVLQFLLHLSVVAMALSSQFFPYNTDAPKRVVLQHTFLTAGILKTA</sequence>
<feature type="transmembrane region" description="Helical" evidence="1">
    <location>
        <begin position="48"/>
        <end position="66"/>
    </location>
</feature>
<gene>
    <name evidence="2" type="ORF">V6N11_023920</name>
</gene>
<comment type="caution">
    <text evidence="2">The sequence shown here is derived from an EMBL/GenBank/DDBJ whole genome shotgun (WGS) entry which is preliminary data.</text>
</comment>
<organism evidence="2 3">
    <name type="scientific">Hibiscus sabdariffa</name>
    <name type="common">roselle</name>
    <dbReference type="NCBI Taxonomy" id="183260"/>
    <lineage>
        <taxon>Eukaryota</taxon>
        <taxon>Viridiplantae</taxon>
        <taxon>Streptophyta</taxon>
        <taxon>Embryophyta</taxon>
        <taxon>Tracheophyta</taxon>
        <taxon>Spermatophyta</taxon>
        <taxon>Magnoliopsida</taxon>
        <taxon>eudicotyledons</taxon>
        <taxon>Gunneridae</taxon>
        <taxon>Pentapetalae</taxon>
        <taxon>rosids</taxon>
        <taxon>malvids</taxon>
        <taxon>Malvales</taxon>
        <taxon>Malvaceae</taxon>
        <taxon>Malvoideae</taxon>
        <taxon>Hibiscus</taxon>
    </lineage>
</organism>
<evidence type="ECO:0000256" key="1">
    <source>
        <dbReference type="SAM" id="Phobius"/>
    </source>
</evidence>
<accession>A0ABR2TPF8</accession>
<evidence type="ECO:0000313" key="3">
    <source>
        <dbReference type="Proteomes" id="UP001396334"/>
    </source>
</evidence>
<feature type="transmembrane region" description="Helical" evidence="1">
    <location>
        <begin position="15"/>
        <end position="41"/>
    </location>
</feature>
<evidence type="ECO:0000313" key="2">
    <source>
        <dbReference type="EMBL" id="KAK9039082.1"/>
    </source>
</evidence>
<keyword evidence="3" id="KW-1185">Reference proteome</keyword>
<reference evidence="2 3" key="1">
    <citation type="journal article" date="2024" name="G3 (Bethesda)">
        <title>Genome assembly of Hibiscus sabdariffa L. provides insights into metabolisms of medicinal natural products.</title>
        <authorList>
            <person name="Kim T."/>
        </authorList>
    </citation>
    <scope>NUCLEOTIDE SEQUENCE [LARGE SCALE GENOMIC DNA]</scope>
    <source>
        <strain evidence="2">TK-2024</strain>
        <tissue evidence="2">Old leaves</tissue>
    </source>
</reference>
<keyword evidence="1" id="KW-0472">Membrane</keyword>
<dbReference type="Proteomes" id="UP001396334">
    <property type="component" value="Unassembled WGS sequence"/>
</dbReference>